<evidence type="ECO:0000256" key="1">
    <source>
        <dbReference type="ARBA" id="ARBA00004651"/>
    </source>
</evidence>
<feature type="transmembrane region" description="Helical" evidence="6">
    <location>
        <begin position="114"/>
        <end position="133"/>
    </location>
</feature>
<feature type="transmembrane region" description="Helical" evidence="6">
    <location>
        <begin position="59"/>
        <end position="79"/>
    </location>
</feature>
<keyword evidence="4 6" id="KW-1133">Transmembrane helix</keyword>
<evidence type="ECO:0000256" key="2">
    <source>
        <dbReference type="ARBA" id="ARBA00022475"/>
    </source>
</evidence>
<keyword evidence="8" id="KW-1185">Reference proteome</keyword>
<keyword evidence="5 6" id="KW-0472">Membrane</keyword>
<protein>
    <submittedName>
        <fullName evidence="7">Amino acid/amide ABC transporter membrane protein 2 (HAAT family)</fullName>
    </submittedName>
</protein>
<comment type="subcellular location">
    <subcellularLocation>
        <location evidence="1">Cell membrane</location>
        <topology evidence="1">Multi-pass membrane protein</topology>
    </subcellularLocation>
</comment>
<proteinExistence type="predicted"/>
<evidence type="ECO:0000256" key="6">
    <source>
        <dbReference type="SAM" id="Phobius"/>
    </source>
</evidence>
<feature type="transmembrane region" description="Helical" evidence="6">
    <location>
        <begin position="233"/>
        <end position="259"/>
    </location>
</feature>
<feature type="transmembrane region" description="Helical" evidence="6">
    <location>
        <begin position="153"/>
        <end position="179"/>
    </location>
</feature>
<reference evidence="7 8" key="1">
    <citation type="submission" date="2018-06" db="EMBL/GenBank/DDBJ databases">
        <title>Genomic Encyclopedia of Type Strains, Phase IV (KMG-IV): sequencing the most valuable type-strain genomes for metagenomic binning, comparative biology and taxonomic classification.</title>
        <authorList>
            <person name="Goeker M."/>
        </authorList>
    </citation>
    <scope>NUCLEOTIDE SEQUENCE [LARGE SCALE GENOMIC DNA]</scope>
    <source>
        <strain evidence="7 8">DSM 24875</strain>
    </source>
</reference>
<dbReference type="PANTHER" id="PTHR30482:SF1">
    <property type="entry name" value="BRANCHED-CHAIN AMINO ACID TRANSPORT PERMEASE PROTEIN LIVM-RELATED"/>
    <property type="match status" value="1"/>
</dbReference>
<dbReference type="CDD" id="cd06581">
    <property type="entry name" value="TM_PBP1_LivM_like"/>
    <property type="match status" value="1"/>
</dbReference>
<comment type="caution">
    <text evidence="7">The sequence shown here is derived from an EMBL/GenBank/DDBJ whole genome shotgun (WGS) entry which is preliminary data.</text>
</comment>
<dbReference type="Proteomes" id="UP000253529">
    <property type="component" value="Unassembled WGS sequence"/>
</dbReference>
<organism evidence="7 8">
    <name type="scientific">Roseiarcus fermentans</name>
    <dbReference type="NCBI Taxonomy" id="1473586"/>
    <lineage>
        <taxon>Bacteria</taxon>
        <taxon>Pseudomonadati</taxon>
        <taxon>Pseudomonadota</taxon>
        <taxon>Alphaproteobacteria</taxon>
        <taxon>Hyphomicrobiales</taxon>
        <taxon>Roseiarcaceae</taxon>
        <taxon>Roseiarcus</taxon>
    </lineage>
</organism>
<keyword evidence="2" id="KW-1003">Cell membrane</keyword>
<dbReference type="AlphaFoldDB" id="A0A366F9R5"/>
<sequence>MALLCLIAVLGGPYLTDIATEAMIYTVMAVGISIFMANSGIVSFGHVTFALVGAYASAWQTCCAGMRGVFMPGLPQFLLDSKTPVLLAALVASLLASVVALVSGAAIMRLTGAAASIALLSLLFIVKTIYENWDSVTAGQSSLVGLPLYVDMWTAFGFASAAIVIAQVYNASSFGLLLRATREDEAAARASGVNIWRQRLIAFVISAFVTGAGGVLYGHYLGTLAVNVFWLDMTFVTLAMVVVGGMRSLTGAVVGAFAVTGLRQTLLALERGVDLGGVSISLPSGAQEIALAVILLLILTFRPQGLVGDNEMTWFGGARDSS</sequence>
<feature type="transmembrane region" description="Helical" evidence="6">
    <location>
        <begin position="200"/>
        <end position="221"/>
    </location>
</feature>
<dbReference type="InterPro" id="IPR001851">
    <property type="entry name" value="ABC_transp_permease"/>
</dbReference>
<dbReference type="PANTHER" id="PTHR30482">
    <property type="entry name" value="HIGH-AFFINITY BRANCHED-CHAIN AMINO ACID TRANSPORT SYSTEM PERMEASE"/>
    <property type="match status" value="1"/>
</dbReference>
<name>A0A366F9R5_9HYPH</name>
<evidence type="ECO:0000256" key="5">
    <source>
        <dbReference type="ARBA" id="ARBA00023136"/>
    </source>
</evidence>
<dbReference type="GO" id="GO:0015658">
    <property type="term" value="F:branched-chain amino acid transmembrane transporter activity"/>
    <property type="evidence" value="ECO:0007669"/>
    <property type="project" value="InterPro"/>
</dbReference>
<gene>
    <name evidence="7" type="ORF">DFR50_11651</name>
</gene>
<dbReference type="GO" id="GO:0005886">
    <property type="term" value="C:plasma membrane"/>
    <property type="evidence" value="ECO:0007669"/>
    <property type="project" value="UniProtKB-SubCell"/>
</dbReference>
<dbReference type="EMBL" id="QNRK01000016">
    <property type="protein sequence ID" value="RBP11357.1"/>
    <property type="molecule type" value="Genomic_DNA"/>
</dbReference>
<evidence type="ECO:0000256" key="3">
    <source>
        <dbReference type="ARBA" id="ARBA00022692"/>
    </source>
</evidence>
<evidence type="ECO:0000256" key="4">
    <source>
        <dbReference type="ARBA" id="ARBA00022989"/>
    </source>
</evidence>
<evidence type="ECO:0000313" key="8">
    <source>
        <dbReference type="Proteomes" id="UP000253529"/>
    </source>
</evidence>
<dbReference type="Pfam" id="PF02653">
    <property type="entry name" value="BPD_transp_2"/>
    <property type="match status" value="1"/>
</dbReference>
<feature type="transmembrane region" description="Helical" evidence="6">
    <location>
        <begin position="28"/>
        <end position="52"/>
    </location>
</feature>
<accession>A0A366F9R5</accession>
<evidence type="ECO:0000313" key="7">
    <source>
        <dbReference type="EMBL" id="RBP11357.1"/>
    </source>
</evidence>
<dbReference type="InterPro" id="IPR043428">
    <property type="entry name" value="LivM-like"/>
</dbReference>
<feature type="transmembrane region" description="Helical" evidence="6">
    <location>
        <begin position="85"/>
        <end position="107"/>
    </location>
</feature>
<keyword evidence="3 6" id="KW-0812">Transmembrane</keyword>